<keyword evidence="4" id="KW-1185">Reference proteome</keyword>
<keyword evidence="2" id="KW-0472">Membrane</keyword>
<evidence type="ECO:0000256" key="2">
    <source>
        <dbReference type="SAM" id="Phobius"/>
    </source>
</evidence>
<dbReference type="EMBL" id="CBTN010000032">
    <property type="protein sequence ID" value="CDH55714.1"/>
    <property type="molecule type" value="Genomic_DNA"/>
</dbReference>
<evidence type="ECO:0000256" key="1">
    <source>
        <dbReference type="SAM" id="MobiDB-lite"/>
    </source>
</evidence>
<evidence type="ECO:0000313" key="3">
    <source>
        <dbReference type="EMBL" id="CDH55714.1"/>
    </source>
</evidence>
<name>A0A068S0C3_9FUNG</name>
<evidence type="ECO:0000313" key="4">
    <source>
        <dbReference type="Proteomes" id="UP000027586"/>
    </source>
</evidence>
<dbReference type="AlphaFoldDB" id="A0A068S0C3"/>
<proteinExistence type="predicted"/>
<keyword evidence="2" id="KW-1133">Transmembrane helix</keyword>
<feature type="transmembrane region" description="Helical" evidence="2">
    <location>
        <begin position="148"/>
        <end position="169"/>
    </location>
</feature>
<comment type="caution">
    <text evidence="3">The sequence shown here is derived from an EMBL/GenBank/DDBJ whole genome shotgun (WGS) entry which is preliminary data.</text>
</comment>
<sequence>MPIISTQSIIGLSQFKLSNGSRALTKFCEQVSVPDNMAFERSQHAFNGWCESIISTDYDIYHMRRKRKKRRKSAVPVDPNGGENRRRGSDVTLNGHEYTNNNYINQVEFEEYLEEDDGNGNVGEVTENPSTRSVYYIYKVSVTRRQRIMQYAFFTTAHASVCTVLFQVFEDRGVIMQVCFYIFLIKLLLCFMSNVFTYALDFMVVRKIRDKVEAVEAAERRDYDLSHGKRTPSYTHFIYAVDKCELSSIHIHERQSATMGEDVHGFHGQNSQRLISTDKMKSQKKR</sequence>
<accession>A0A068S0C3</accession>
<protein>
    <submittedName>
        <fullName evidence="3">Uncharacterized protein</fullName>
    </submittedName>
</protein>
<feature type="region of interest" description="Disordered" evidence="1">
    <location>
        <begin position="69"/>
        <end position="95"/>
    </location>
</feature>
<keyword evidence="2" id="KW-0812">Transmembrane</keyword>
<organism evidence="3 4">
    <name type="scientific">Lichtheimia corymbifera JMRC:FSU:9682</name>
    <dbReference type="NCBI Taxonomy" id="1263082"/>
    <lineage>
        <taxon>Eukaryota</taxon>
        <taxon>Fungi</taxon>
        <taxon>Fungi incertae sedis</taxon>
        <taxon>Mucoromycota</taxon>
        <taxon>Mucoromycotina</taxon>
        <taxon>Mucoromycetes</taxon>
        <taxon>Mucorales</taxon>
        <taxon>Lichtheimiaceae</taxon>
        <taxon>Lichtheimia</taxon>
    </lineage>
</organism>
<reference evidence="3" key="1">
    <citation type="submission" date="2013-08" db="EMBL/GenBank/DDBJ databases">
        <title>Gene expansion shapes genome architecture in the human pathogen Lichtheimia corymbifera: an evolutionary genomics analysis in the ancient terrestrial Mucorales (Mucoromycotina).</title>
        <authorList>
            <person name="Schwartze V.U."/>
            <person name="Winter S."/>
            <person name="Shelest E."/>
            <person name="Marcet-Houben M."/>
            <person name="Horn F."/>
            <person name="Wehner S."/>
            <person name="Hoffmann K."/>
            <person name="Riege K."/>
            <person name="Sammeth M."/>
            <person name="Nowrousian M."/>
            <person name="Valiante V."/>
            <person name="Linde J."/>
            <person name="Jacobsen I.D."/>
            <person name="Marz M."/>
            <person name="Brakhage A.A."/>
            <person name="Gabaldon T."/>
            <person name="Bocker S."/>
            <person name="Voigt K."/>
        </authorList>
    </citation>
    <scope>NUCLEOTIDE SEQUENCE [LARGE SCALE GENOMIC DNA]</scope>
    <source>
        <strain evidence="3">FSU 9682</strain>
    </source>
</reference>
<dbReference type="Proteomes" id="UP000027586">
    <property type="component" value="Unassembled WGS sequence"/>
</dbReference>
<dbReference type="VEuPathDB" id="FungiDB:LCOR_06830.1"/>
<dbReference type="OrthoDB" id="2288468at2759"/>
<gene>
    <name evidence="3" type="ORF">LCOR_06830.1</name>
</gene>
<feature type="transmembrane region" description="Helical" evidence="2">
    <location>
        <begin position="175"/>
        <end position="200"/>
    </location>
</feature>